<dbReference type="SMART" id="SM00034">
    <property type="entry name" value="CLECT"/>
    <property type="match status" value="1"/>
</dbReference>
<feature type="signal peptide" evidence="1">
    <location>
        <begin position="1"/>
        <end position="19"/>
    </location>
</feature>
<keyword evidence="4" id="KW-1185">Reference proteome</keyword>
<evidence type="ECO:0000259" key="2">
    <source>
        <dbReference type="PROSITE" id="PS50041"/>
    </source>
</evidence>
<keyword evidence="1" id="KW-0732">Signal</keyword>
<dbReference type="SUPFAM" id="SSF56436">
    <property type="entry name" value="C-type lectin-like"/>
    <property type="match status" value="1"/>
</dbReference>
<proteinExistence type="predicted"/>
<dbReference type="InterPro" id="IPR016186">
    <property type="entry name" value="C-type_lectin-like/link_sf"/>
</dbReference>
<reference evidence="3" key="2">
    <citation type="submission" date="2023-04" db="EMBL/GenBank/DDBJ databases">
        <authorList>
            <person name="Bu L."/>
            <person name="Lu L."/>
            <person name="Laidemitt M.R."/>
            <person name="Zhang S.M."/>
            <person name="Mutuku M."/>
            <person name="Mkoji G."/>
            <person name="Steinauer M."/>
            <person name="Loker E.S."/>
        </authorList>
    </citation>
    <scope>NUCLEOTIDE SEQUENCE</scope>
    <source>
        <strain evidence="3">KasaAsao</strain>
        <tissue evidence="3">Whole Snail</tissue>
    </source>
</reference>
<reference evidence="3" key="1">
    <citation type="journal article" date="2023" name="PLoS Negl. Trop. Dis.">
        <title>A genome sequence for Biomphalaria pfeifferi, the major vector snail for the human-infecting parasite Schistosoma mansoni.</title>
        <authorList>
            <person name="Bu L."/>
            <person name="Lu L."/>
            <person name="Laidemitt M.R."/>
            <person name="Zhang S.M."/>
            <person name="Mutuku M."/>
            <person name="Mkoji G."/>
            <person name="Steinauer M."/>
            <person name="Loker E.S."/>
        </authorList>
    </citation>
    <scope>NUCLEOTIDE SEQUENCE</scope>
    <source>
        <strain evidence="3">KasaAsao</strain>
    </source>
</reference>
<feature type="domain" description="C-type lectin" evidence="2">
    <location>
        <begin position="42"/>
        <end position="164"/>
    </location>
</feature>
<dbReference type="AlphaFoldDB" id="A0AAD8ATG2"/>
<comment type="caution">
    <text evidence="3">The sequence shown here is derived from an EMBL/GenBank/DDBJ whole genome shotgun (WGS) entry which is preliminary data.</text>
</comment>
<accession>A0AAD8ATG2</accession>
<sequence>MIFKLFLVIFCTLFWQSLGQHDTEANLVVDMLAFCPAGFRPQEDQCFREIGRGNRDTARNKCRALDAIVPEIHTWEQQTNLEIFMKEEKINNPVWLNGELSETSHREGSIKFYWPSRFFPRLSNFKEMPLKLFDPNGDCVYISPRENFFWKQASCKNSIQIICVNSLRKIASMFRKQG</sequence>
<gene>
    <name evidence="3" type="ORF">Bpfe_028468</name>
</gene>
<dbReference type="CDD" id="cd00037">
    <property type="entry name" value="CLECT"/>
    <property type="match status" value="1"/>
</dbReference>
<protein>
    <recommendedName>
        <fullName evidence="2">C-type lectin domain-containing protein</fullName>
    </recommendedName>
</protein>
<dbReference type="EMBL" id="JASAOG010000251">
    <property type="protein sequence ID" value="KAK0042133.1"/>
    <property type="molecule type" value="Genomic_DNA"/>
</dbReference>
<evidence type="ECO:0000256" key="1">
    <source>
        <dbReference type="SAM" id="SignalP"/>
    </source>
</evidence>
<dbReference type="Proteomes" id="UP001233172">
    <property type="component" value="Unassembled WGS sequence"/>
</dbReference>
<dbReference type="Pfam" id="PF00059">
    <property type="entry name" value="Lectin_C"/>
    <property type="match status" value="1"/>
</dbReference>
<name>A0AAD8ATG2_BIOPF</name>
<dbReference type="InterPro" id="IPR016187">
    <property type="entry name" value="CTDL_fold"/>
</dbReference>
<dbReference type="PROSITE" id="PS50041">
    <property type="entry name" value="C_TYPE_LECTIN_2"/>
    <property type="match status" value="1"/>
</dbReference>
<organism evidence="3 4">
    <name type="scientific">Biomphalaria pfeifferi</name>
    <name type="common">Bloodfluke planorb</name>
    <name type="synonym">Freshwater snail</name>
    <dbReference type="NCBI Taxonomy" id="112525"/>
    <lineage>
        <taxon>Eukaryota</taxon>
        <taxon>Metazoa</taxon>
        <taxon>Spiralia</taxon>
        <taxon>Lophotrochozoa</taxon>
        <taxon>Mollusca</taxon>
        <taxon>Gastropoda</taxon>
        <taxon>Heterobranchia</taxon>
        <taxon>Euthyneura</taxon>
        <taxon>Panpulmonata</taxon>
        <taxon>Hygrophila</taxon>
        <taxon>Lymnaeoidea</taxon>
        <taxon>Planorbidae</taxon>
        <taxon>Biomphalaria</taxon>
    </lineage>
</organism>
<dbReference type="InterPro" id="IPR001304">
    <property type="entry name" value="C-type_lectin-like"/>
</dbReference>
<evidence type="ECO:0000313" key="4">
    <source>
        <dbReference type="Proteomes" id="UP001233172"/>
    </source>
</evidence>
<evidence type="ECO:0000313" key="3">
    <source>
        <dbReference type="EMBL" id="KAK0042133.1"/>
    </source>
</evidence>
<feature type="chain" id="PRO_5042098880" description="C-type lectin domain-containing protein" evidence="1">
    <location>
        <begin position="20"/>
        <end position="178"/>
    </location>
</feature>
<dbReference type="Gene3D" id="3.10.100.10">
    <property type="entry name" value="Mannose-Binding Protein A, subunit A"/>
    <property type="match status" value="1"/>
</dbReference>